<feature type="domain" description="IclR-ED" evidence="5">
    <location>
        <begin position="73"/>
        <end position="237"/>
    </location>
</feature>
<comment type="caution">
    <text evidence="6">The sequence shown here is derived from an EMBL/GenBank/DDBJ whole genome shotgun (WGS) entry which is preliminary data.</text>
</comment>
<dbReference type="SUPFAM" id="SSF46785">
    <property type="entry name" value="Winged helix' DNA-binding domain"/>
    <property type="match status" value="1"/>
</dbReference>
<evidence type="ECO:0000313" key="6">
    <source>
        <dbReference type="EMBL" id="GAA3731912.1"/>
    </source>
</evidence>
<evidence type="ECO:0000259" key="4">
    <source>
        <dbReference type="PROSITE" id="PS51077"/>
    </source>
</evidence>
<protein>
    <submittedName>
        <fullName evidence="6">Helix-turn-helix domain-containing protein</fullName>
    </submittedName>
</protein>
<organism evidence="6 7">
    <name type="scientific">Leifsonella bigeumensis</name>
    <dbReference type="NCBI Taxonomy" id="433643"/>
    <lineage>
        <taxon>Bacteria</taxon>
        <taxon>Bacillati</taxon>
        <taxon>Actinomycetota</taxon>
        <taxon>Actinomycetes</taxon>
        <taxon>Micrococcales</taxon>
        <taxon>Microbacteriaceae</taxon>
        <taxon>Leifsonella</taxon>
    </lineage>
</organism>
<proteinExistence type="predicted"/>
<evidence type="ECO:0000313" key="7">
    <source>
        <dbReference type="Proteomes" id="UP001501004"/>
    </source>
</evidence>
<dbReference type="EMBL" id="BAABAE010000001">
    <property type="protein sequence ID" value="GAA3731912.1"/>
    <property type="molecule type" value="Genomic_DNA"/>
</dbReference>
<dbReference type="SUPFAM" id="SSF55781">
    <property type="entry name" value="GAF domain-like"/>
    <property type="match status" value="1"/>
</dbReference>
<feature type="domain" description="HTH iclR-type" evidence="4">
    <location>
        <begin position="11"/>
        <end position="72"/>
    </location>
</feature>
<accession>A0ABP7FAZ1</accession>
<dbReference type="InterPro" id="IPR005471">
    <property type="entry name" value="Tscrpt_reg_IclR_N"/>
</dbReference>
<keyword evidence="7" id="KW-1185">Reference proteome</keyword>
<evidence type="ECO:0000259" key="5">
    <source>
        <dbReference type="PROSITE" id="PS51078"/>
    </source>
</evidence>
<dbReference type="Gene3D" id="1.10.10.10">
    <property type="entry name" value="Winged helix-like DNA-binding domain superfamily/Winged helix DNA-binding domain"/>
    <property type="match status" value="1"/>
</dbReference>
<dbReference type="PROSITE" id="PS51077">
    <property type="entry name" value="HTH_ICLR"/>
    <property type="match status" value="1"/>
</dbReference>
<dbReference type="Pfam" id="PF09339">
    <property type="entry name" value="HTH_IclR"/>
    <property type="match status" value="1"/>
</dbReference>
<dbReference type="Proteomes" id="UP001501004">
    <property type="component" value="Unassembled WGS sequence"/>
</dbReference>
<dbReference type="PANTHER" id="PTHR30136">
    <property type="entry name" value="HELIX-TURN-HELIX TRANSCRIPTIONAL REGULATOR, ICLR FAMILY"/>
    <property type="match status" value="1"/>
</dbReference>
<keyword evidence="3" id="KW-0804">Transcription</keyword>
<reference evidence="7" key="1">
    <citation type="journal article" date="2019" name="Int. J. Syst. Evol. Microbiol.">
        <title>The Global Catalogue of Microorganisms (GCM) 10K type strain sequencing project: providing services to taxonomists for standard genome sequencing and annotation.</title>
        <authorList>
            <consortium name="The Broad Institute Genomics Platform"/>
            <consortium name="The Broad Institute Genome Sequencing Center for Infectious Disease"/>
            <person name="Wu L."/>
            <person name="Ma J."/>
        </authorList>
    </citation>
    <scope>NUCLEOTIDE SEQUENCE [LARGE SCALE GENOMIC DNA]</scope>
    <source>
        <strain evidence="7">JCM 16949</strain>
    </source>
</reference>
<dbReference type="InterPro" id="IPR036388">
    <property type="entry name" value="WH-like_DNA-bd_sf"/>
</dbReference>
<keyword evidence="2" id="KW-0238">DNA-binding</keyword>
<dbReference type="InterPro" id="IPR029016">
    <property type="entry name" value="GAF-like_dom_sf"/>
</dbReference>
<evidence type="ECO:0000256" key="1">
    <source>
        <dbReference type="ARBA" id="ARBA00023015"/>
    </source>
</evidence>
<evidence type="ECO:0000256" key="3">
    <source>
        <dbReference type="ARBA" id="ARBA00023163"/>
    </source>
</evidence>
<dbReference type="InterPro" id="IPR050707">
    <property type="entry name" value="HTH_MetabolicPath_Reg"/>
</dbReference>
<dbReference type="InterPro" id="IPR036390">
    <property type="entry name" value="WH_DNA-bd_sf"/>
</dbReference>
<name>A0ABP7FAZ1_9MICO</name>
<keyword evidence="1" id="KW-0805">Transcription regulation</keyword>
<dbReference type="Gene3D" id="3.30.450.40">
    <property type="match status" value="1"/>
</dbReference>
<evidence type="ECO:0000256" key="2">
    <source>
        <dbReference type="ARBA" id="ARBA00023125"/>
    </source>
</evidence>
<dbReference type="SMART" id="SM00346">
    <property type="entry name" value="HTH_ICLR"/>
    <property type="match status" value="1"/>
</dbReference>
<gene>
    <name evidence="6" type="ORF">GCM10022239_05570</name>
</gene>
<dbReference type="PANTHER" id="PTHR30136:SF24">
    <property type="entry name" value="HTH-TYPE TRANSCRIPTIONAL REPRESSOR ALLR"/>
    <property type="match status" value="1"/>
</dbReference>
<sequence length="237" mass="25348">MAATSDLAPHSQTLSRGINILEVLATAGRPLSIAQLAAALGVHRSVAYRILRTLEDHNLVARDPSGGVRLGARLAELSQAVSRELQVAALPELTAVANDLTMTAFLAVMEGKESVILTSIEPRHQAATIVYRPGSRHPVTHGAPGIAIQSLLDETQWKAAFHDEPRRPDVEKITTIGYVTTRGEVIRGMAATAVPLSIPGEMPTALAVVYVESELSEDQIGQRLLIAAQRIESAFSQ</sequence>
<dbReference type="InterPro" id="IPR014757">
    <property type="entry name" value="Tscrpt_reg_IclR_C"/>
</dbReference>
<dbReference type="PROSITE" id="PS51078">
    <property type="entry name" value="ICLR_ED"/>
    <property type="match status" value="1"/>
</dbReference>